<gene>
    <name evidence="3" type="ORF">EMWEY_00036370</name>
</gene>
<feature type="compositionally biased region" description="Acidic residues" evidence="1">
    <location>
        <begin position="551"/>
        <end position="565"/>
    </location>
</feature>
<feature type="region of interest" description="Disordered" evidence="1">
    <location>
        <begin position="456"/>
        <end position="475"/>
    </location>
</feature>
<protein>
    <submittedName>
        <fullName evidence="3">Uncharacterized protein</fullName>
    </submittedName>
</protein>
<feature type="region of interest" description="Disordered" evidence="1">
    <location>
        <begin position="602"/>
        <end position="633"/>
    </location>
</feature>
<sequence>MCGGAMQVAAATETGSPTSPHPVDLGDSASEVISGNVMLHFASKILRQRQNGEFGRLSFTGATLAAVVAVVAAYLVLRCALHLSITRKSIEAQRFLAEAEFPKSKGKGEPCGAPERGSSGGPPAGADAAAAAVEEEEEEEEAPVLRDLLVRARRYAADLAQLIRKSGRLVVNLDSHLKARCVAEFLCLCVVEFSALFSLLERKERAGIREIISKISSHLFSFRRSFGRGEISHTRFRHIRCVHALLNRLADVRPSAGALQEKQRLVMIKHLLQLQELALAQLSAGIFWLSMSQQMLEKARSKPKGAPAAAEGAAPPTTAVALKNTAETRNRTAAAAAGDSAAAAGDSAAAAAAAGDSAAAAGDCAAATGDSAAAAGGSAASEAAVKAPPSAVSIAASKVISAVVAIELTVHRRREQVLHIPQLSYWLREAHERPFHYGLLSRFRIDRIAQRPLQTHKQQIQTLQDTPLGSGEEPWENARLKRILSRKRGVAKYLPWEALTATRPSPSEGPSSAPGSPGPLTSPGQGPQAEADDDGLALAPLSPSASTGEDTLAEEEEEEEEEEEANVLSSSPFNEEHPRVLPNELTSVPVPVATLLPHSSAFSTSPELAPAPSALDHSPEVTRASTVVDAPSVGRPCESYQFSGPVPRLPPSSFRAPISSSAYSSHASTSSAFDLAAQDPAITAVLGALPASTTGLLALPASGAQPPVSVSQQDGFDRTPGASRPRRPADRFGAPFVSFMPCGSSLVFPAPTEAAWPLHSPWIDQSILRDFDEPTRAAIDAGFEALGRIFSGIPQTREAIPFGQFPAAATNPAPDAVASPATVQIPSVLTESGETSYSLPGASLEGSSGFFSRS</sequence>
<feature type="transmembrane region" description="Helical" evidence="2">
    <location>
        <begin position="57"/>
        <end position="77"/>
    </location>
</feature>
<feature type="region of interest" description="Disordered" evidence="1">
    <location>
        <begin position="702"/>
        <end position="730"/>
    </location>
</feature>
<proteinExistence type="predicted"/>
<dbReference type="AlphaFoldDB" id="U6M9N9"/>
<evidence type="ECO:0000256" key="1">
    <source>
        <dbReference type="SAM" id="MobiDB-lite"/>
    </source>
</evidence>
<keyword evidence="2" id="KW-1133">Transmembrane helix</keyword>
<reference evidence="3" key="1">
    <citation type="submission" date="2013-10" db="EMBL/GenBank/DDBJ databases">
        <title>Genomic analysis of the causative agents of coccidiosis in chickens.</title>
        <authorList>
            <person name="Reid A.J."/>
            <person name="Blake D."/>
            <person name="Billington K."/>
            <person name="Browne H."/>
            <person name="Dunn M."/>
            <person name="Hung S."/>
            <person name="Kawahara F."/>
            <person name="Miranda-Saavedra D."/>
            <person name="Mourier T."/>
            <person name="Nagra H."/>
            <person name="Otto T.D."/>
            <person name="Rawlings N."/>
            <person name="Sanchez A."/>
            <person name="Sanders M."/>
            <person name="Subramaniam C."/>
            <person name="Tay Y."/>
            <person name="Dear P."/>
            <person name="Doerig C."/>
            <person name="Gruber A."/>
            <person name="Parkinson J."/>
            <person name="Shirley M."/>
            <person name="Wan K.L."/>
            <person name="Berriman M."/>
            <person name="Tomley F."/>
            <person name="Pain A."/>
        </authorList>
    </citation>
    <scope>NUCLEOTIDE SEQUENCE [LARGE SCALE GENOMIC DNA]</scope>
    <source>
        <strain evidence="3">Weybridge</strain>
    </source>
</reference>
<evidence type="ECO:0000256" key="2">
    <source>
        <dbReference type="SAM" id="Phobius"/>
    </source>
</evidence>
<dbReference type="VEuPathDB" id="ToxoDB:EMWEY_00036370"/>
<dbReference type="RefSeq" id="XP_013337582.1">
    <property type="nucleotide sequence ID" value="XM_013482128.1"/>
</dbReference>
<name>U6M9N9_EIMMA</name>
<evidence type="ECO:0000313" key="4">
    <source>
        <dbReference type="Proteomes" id="UP000030763"/>
    </source>
</evidence>
<feature type="region of interest" description="Disordered" evidence="1">
    <location>
        <begin position="832"/>
        <end position="854"/>
    </location>
</feature>
<feature type="compositionally biased region" description="Polar residues" evidence="1">
    <location>
        <begin position="456"/>
        <end position="467"/>
    </location>
</feature>
<feature type="region of interest" description="Disordered" evidence="1">
    <location>
        <begin position="501"/>
        <end position="579"/>
    </location>
</feature>
<dbReference type="OrthoDB" id="353992at2759"/>
<organism evidence="3 4">
    <name type="scientific">Eimeria maxima</name>
    <name type="common">Coccidian parasite</name>
    <dbReference type="NCBI Taxonomy" id="5804"/>
    <lineage>
        <taxon>Eukaryota</taxon>
        <taxon>Sar</taxon>
        <taxon>Alveolata</taxon>
        <taxon>Apicomplexa</taxon>
        <taxon>Conoidasida</taxon>
        <taxon>Coccidia</taxon>
        <taxon>Eucoccidiorida</taxon>
        <taxon>Eimeriorina</taxon>
        <taxon>Eimeriidae</taxon>
        <taxon>Eimeria</taxon>
    </lineage>
</organism>
<feature type="compositionally biased region" description="Polar residues" evidence="1">
    <location>
        <begin position="845"/>
        <end position="854"/>
    </location>
</feature>
<accession>U6M9N9</accession>
<keyword evidence="2" id="KW-0812">Transmembrane</keyword>
<feature type="region of interest" description="Disordered" evidence="1">
    <location>
        <begin position="103"/>
        <end position="140"/>
    </location>
</feature>
<reference evidence="3" key="2">
    <citation type="submission" date="2013-10" db="EMBL/GenBank/DDBJ databases">
        <authorList>
            <person name="Aslett M."/>
        </authorList>
    </citation>
    <scope>NUCLEOTIDE SEQUENCE [LARGE SCALE GENOMIC DNA]</scope>
    <source>
        <strain evidence="3">Weybridge</strain>
    </source>
</reference>
<feature type="compositionally biased region" description="Low complexity" evidence="1">
    <location>
        <begin position="504"/>
        <end position="527"/>
    </location>
</feature>
<dbReference type="Proteomes" id="UP000030763">
    <property type="component" value="Unassembled WGS sequence"/>
</dbReference>
<dbReference type="EMBL" id="HG721959">
    <property type="protein sequence ID" value="CDJ60932.1"/>
    <property type="molecule type" value="Genomic_DNA"/>
</dbReference>
<keyword evidence="4" id="KW-1185">Reference proteome</keyword>
<dbReference type="GeneID" id="25337623"/>
<evidence type="ECO:0000313" key="3">
    <source>
        <dbReference type="EMBL" id="CDJ60932.1"/>
    </source>
</evidence>
<keyword evidence="2" id="KW-0472">Membrane</keyword>